<proteinExistence type="predicted"/>
<feature type="domain" description="Reverse transcriptase Ty1/copia-type" evidence="1">
    <location>
        <begin position="4"/>
        <end position="64"/>
    </location>
</feature>
<evidence type="ECO:0000313" key="2">
    <source>
        <dbReference type="EMBL" id="KAA3481453.1"/>
    </source>
</evidence>
<dbReference type="OrthoDB" id="414945at2759"/>
<reference evidence="3" key="1">
    <citation type="journal article" date="2019" name="Plant Biotechnol. J.">
        <title>Genome sequencing of the Australian wild diploid species Gossypium australe highlights disease resistance and delayed gland morphogenesis.</title>
        <authorList>
            <person name="Cai Y."/>
            <person name="Cai X."/>
            <person name="Wang Q."/>
            <person name="Wang P."/>
            <person name="Zhang Y."/>
            <person name="Cai C."/>
            <person name="Xu Y."/>
            <person name="Wang K."/>
            <person name="Zhou Z."/>
            <person name="Wang C."/>
            <person name="Geng S."/>
            <person name="Li B."/>
            <person name="Dong Q."/>
            <person name="Hou Y."/>
            <person name="Wang H."/>
            <person name="Ai P."/>
            <person name="Liu Z."/>
            <person name="Yi F."/>
            <person name="Sun M."/>
            <person name="An G."/>
            <person name="Cheng J."/>
            <person name="Zhang Y."/>
            <person name="Shi Q."/>
            <person name="Xie Y."/>
            <person name="Shi X."/>
            <person name="Chang Y."/>
            <person name="Huang F."/>
            <person name="Chen Y."/>
            <person name="Hong S."/>
            <person name="Mi L."/>
            <person name="Sun Q."/>
            <person name="Zhang L."/>
            <person name="Zhou B."/>
            <person name="Peng R."/>
            <person name="Zhang X."/>
            <person name="Liu F."/>
        </authorList>
    </citation>
    <scope>NUCLEOTIDE SEQUENCE [LARGE SCALE GENOMIC DNA]</scope>
    <source>
        <strain evidence="3">cv. PA1801</strain>
    </source>
</reference>
<dbReference type="Proteomes" id="UP000325315">
    <property type="component" value="Unassembled WGS sequence"/>
</dbReference>
<dbReference type="EMBL" id="SMMG02000003">
    <property type="protein sequence ID" value="KAA3481453.1"/>
    <property type="molecule type" value="Genomic_DNA"/>
</dbReference>
<accession>A0A5B6WJ60</accession>
<dbReference type="Pfam" id="PF07727">
    <property type="entry name" value="RVT_2"/>
    <property type="match status" value="1"/>
</dbReference>
<evidence type="ECO:0000259" key="1">
    <source>
        <dbReference type="Pfam" id="PF07727"/>
    </source>
</evidence>
<name>A0A5B6WJ60_9ROSI</name>
<comment type="caution">
    <text evidence="2">The sequence shown here is derived from an EMBL/GenBank/DDBJ whole genome shotgun (WGS) entry which is preliminary data.</text>
</comment>
<evidence type="ECO:0000313" key="3">
    <source>
        <dbReference type="Proteomes" id="UP000325315"/>
    </source>
</evidence>
<dbReference type="AlphaFoldDB" id="A0A5B6WJ60"/>
<keyword evidence="3" id="KW-1185">Reference proteome</keyword>
<protein>
    <submittedName>
        <fullName evidence="2">Copia protein</fullName>
    </submittedName>
</protein>
<sequence>MVAETTLYVLVYVDDIVITGNIYHYRVLLNSEFSLKDIGDLHYSLGIEVTRSYDCLYLCQRKYI</sequence>
<gene>
    <name evidence="2" type="ORF">EPI10_021820</name>
</gene>
<organism evidence="2 3">
    <name type="scientific">Gossypium australe</name>
    <dbReference type="NCBI Taxonomy" id="47621"/>
    <lineage>
        <taxon>Eukaryota</taxon>
        <taxon>Viridiplantae</taxon>
        <taxon>Streptophyta</taxon>
        <taxon>Embryophyta</taxon>
        <taxon>Tracheophyta</taxon>
        <taxon>Spermatophyta</taxon>
        <taxon>Magnoliopsida</taxon>
        <taxon>eudicotyledons</taxon>
        <taxon>Gunneridae</taxon>
        <taxon>Pentapetalae</taxon>
        <taxon>rosids</taxon>
        <taxon>malvids</taxon>
        <taxon>Malvales</taxon>
        <taxon>Malvaceae</taxon>
        <taxon>Malvoideae</taxon>
        <taxon>Gossypium</taxon>
    </lineage>
</organism>
<dbReference type="InterPro" id="IPR013103">
    <property type="entry name" value="RVT_2"/>
</dbReference>